<dbReference type="RefSeq" id="WP_376836398.1">
    <property type="nucleotide sequence ID" value="NZ_JBHLSW010000007.1"/>
</dbReference>
<comment type="caution">
    <text evidence="2">The sequence shown here is derived from an EMBL/GenBank/DDBJ whole genome shotgun (WGS) entry which is preliminary data.</text>
</comment>
<accession>A0ABV6R418</accession>
<gene>
    <name evidence="2" type="ORF">ACFFGE_10785</name>
</gene>
<keyword evidence="1" id="KW-0732">Signal</keyword>
<evidence type="ECO:0000256" key="1">
    <source>
        <dbReference type="SAM" id="SignalP"/>
    </source>
</evidence>
<feature type="signal peptide" evidence="1">
    <location>
        <begin position="1"/>
        <end position="28"/>
    </location>
</feature>
<dbReference type="Proteomes" id="UP001589906">
    <property type="component" value="Unassembled WGS sequence"/>
</dbReference>
<reference evidence="2 3" key="1">
    <citation type="submission" date="2024-09" db="EMBL/GenBank/DDBJ databases">
        <authorList>
            <person name="Sun Q."/>
            <person name="Mori K."/>
        </authorList>
    </citation>
    <scope>NUCLEOTIDE SEQUENCE [LARGE SCALE GENOMIC DNA]</scope>
    <source>
        <strain evidence="2 3">NCAIM B.02621</strain>
    </source>
</reference>
<protein>
    <recommendedName>
        <fullName evidence="4">17 kDa surface antigen</fullName>
    </recommendedName>
</protein>
<keyword evidence="3" id="KW-1185">Reference proteome</keyword>
<evidence type="ECO:0008006" key="4">
    <source>
        <dbReference type="Google" id="ProtNLM"/>
    </source>
</evidence>
<name>A0ABV6R418_9CAUL</name>
<organism evidence="2 3">
    <name type="scientific">Brevundimonas balnearis</name>
    <dbReference type="NCBI Taxonomy" id="1572858"/>
    <lineage>
        <taxon>Bacteria</taxon>
        <taxon>Pseudomonadati</taxon>
        <taxon>Pseudomonadota</taxon>
        <taxon>Alphaproteobacteria</taxon>
        <taxon>Caulobacterales</taxon>
        <taxon>Caulobacteraceae</taxon>
        <taxon>Brevundimonas</taxon>
    </lineage>
</organism>
<feature type="chain" id="PRO_5045769562" description="17 kDa surface antigen" evidence="1">
    <location>
        <begin position="29"/>
        <end position="212"/>
    </location>
</feature>
<proteinExistence type="predicted"/>
<dbReference type="EMBL" id="JBHLSW010000007">
    <property type="protein sequence ID" value="MFC0634359.1"/>
    <property type="molecule type" value="Genomic_DNA"/>
</dbReference>
<sequence>MAAKALLTPAIAGLAALAAVATPTFASAQSYGYTAHGYGAPAYGASQSYYDPCVRDQRQRQTAGGLLGAAIGAIAGSQIAARGRRTEGSVLGGVVGAAIGAGVGGGQAACRSGYAQPYPAADYGRDAYGYGYDRYEDRRDYGYDRYASRPDYADDYGYRDDRSYGYPRSTTDYGSADGCRLAESRITLPDGRQDVRYVRTCPDASGRYRVVD</sequence>
<evidence type="ECO:0000313" key="2">
    <source>
        <dbReference type="EMBL" id="MFC0634359.1"/>
    </source>
</evidence>
<evidence type="ECO:0000313" key="3">
    <source>
        <dbReference type="Proteomes" id="UP001589906"/>
    </source>
</evidence>